<feature type="transmembrane region" description="Helical" evidence="5">
    <location>
        <begin position="1110"/>
        <end position="1128"/>
    </location>
</feature>
<proteinExistence type="predicted"/>
<comment type="caution">
    <text evidence="7">The sequence shown here is derived from an EMBL/GenBank/DDBJ whole genome shotgun (WGS) entry which is preliminary data.</text>
</comment>
<dbReference type="InterPro" id="IPR014001">
    <property type="entry name" value="Helicase_ATP-bd"/>
</dbReference>
<evidence type="ECO:0000256" key="2">
    <source>
        <dbReference type="ARBA" id="ARBA00022801"/>
    </source>
</evidence>
<dbReference type="Gene3D" id="3.30.40.10">
    <property type="entry name" value="Zinc/RING finger domain, C3HC4 (zinc finger)"/>
    <property type="match status" value="1"/>
</dbReference>
<evidence type="ECO:0000256" key="4">
    <source>
        <dbReference type="SAM" id="MobiDB-lite"/>
    </source>
</evidence>
<dbReference type="GO" id="GO:0016787">
    <property type="term" value="F:hydrolase activity"/>
    <property type="evidence" value="ECO:0007669"/>
    <property type="project" value="UniProtKB-KW"/>
</dbReference>
<evidence type="ECO:0000259" key="6">
    <source>
        <dbReference type="SMART" id="SM00487"/>
    </source>
</evidence>
<dbReference type="GO" id="GO:0006281">
    <property type="term" value="P:DNA repair"/>
    <property type="evidence" value="ECO:0007669"/>
    <property type="project" value="TreeGrafter"/>
</dbReference>
<accession>A0A835SK09</accession>
<name>A0A835SK09_CHLIN</name>
<dbReference type="Gene3D" id="3.40.50.300">
    <property type="entry name" value="P-loop containing nucleotide triphosphate hydrolases"/>
    <property type="match status" value="1"/>
</dbReference>
<dbReference type="GO" id="GO:0005524">
    <property type="term" value="F:ATP binding"/>
    <property type="evidence" value="ECO:0007669"/>
    <property type="project" value="UniProtKB-KW"/>
</dbReference>
<sequence>MSIGDLVAELLMSIGDLVAELLMSIGDLVAELLMSIGDLVAELLMSIGDFVADCDLVAELLMSIGDEVADHHLTQQQTVLKEKCAQGSDAMAMEQALKEVREGSLEGACTLIAGMLAEGKPAHFMDLLAAMMADCAASPAHARYFATRIKMLAFSRVRRDPRALTRLALETAAVAYWWHHQPEGGRGACASGWPEQQVSGGALQEVGGMLTTEASALVGRLPLQGRRDTVRGALVALCNIKTYDLCLPVDGVSQAASKDPLWIAWSLLTDHVQWKTKPARQYALDLLCMYKFRFKRGQRKQRLMLLEHAWMGAFWGAPLVLAPGPVLPPVAAEVALKGCYLYNEQKERIRREGAQGGRAPQAEDAAELDPALFKVTPYEHQKREWHAMATLEASKRTHDSFVRMANGQLLQTSAAFLCDPPGSGKSYTMLGYILAHEIPDDTPSVDRAFMRGDLRLVTFCSQESVVQVKTNLIVVMRGTIKQWQKYVDDMFNMPEGKSSFVKSCAKGTAMDDLFRGKYDIFITDQTGLKNIYNDTRFGCTKFARFILDEADSITVPAVEMPMARFKWFITATPMSLVTGNRAAMVDVRRYCSTLTYDVLKMVRVSSTPEFVDASLNMPPMTERTVRVRRTQLSRMLQQYVPDSVRRAMDASDYTSAINMLGCEHVSGGQETLVAAVLQRFERELRSIEASYATAPASVLPTLQARIVAAQDKIKSVQDRIRGTDCCPIGFTEFTEESVRAVVPCCQNVFLLENLVEWLRTHPRCPLCRTSLQSSQLLVQHPKGSGEDSSDGEEGPPCLDDSVPTIPQPDRVCYPAAVDALKGVVDFVRRSNPAARILVFSEYNMEGFNTALAGLRYRALGGSSGSMANTIKDYNAGTVQVLLLNVRHFGAGINLELTDHIVVLHELETDRYTQLLNIAHLYHNIADRQRRKRETYRKVLGRCEHFVRAAAAGESFRCLFQVPLYVPGLPLYDLGDCTKYIKGQLQEAGFVVKHYLPNLLMISWDLADLEAEQAVGETGGALGARATTGLLGPAGASNRPALKAAGPGVMTKSVRFLADGCVQQGCARKFSINLGALLDNAILDYSQFFPFEDARPAMPAPAPAQRQVIELLMYVLSGLLLLVALDIILRLGFRAGALAGVGAGAGMAGFPVPQLRLLT</sequence>
<keyword evidence="1" id="KW-0547">Nucleotide-binding</keyword>
<dbReference type="GO" id="GO:0008094">
    <property type="term" value="F:ATP-dependent activity, acting on DNA"/>
    <property type="evidence" value="ECO:0007669"/>
    <property type="project" value="TreeGrafter"/>
</dbReference>
<dbReference type="InterPro" id="IPR050628">
    <property type="entry name" value="SNF2_RAD54_helicase_TF"/>
</dbReference>
<keyword evidence="5" id="KW-1133">Transmembrane helix</keyword>
<dbReference type="SUPFAM" id="SSF57850">
    <property type="entry name" value="RING/U-box"/>
    <property type="match status" value="1"/>
</dbReference>
<gene>
    <name evidence="7" type="ORF">HXX76_014051</name>
</gene>
<dbReference type="GO" id="GO:0005634">
    <property type="term" value="C:nucleus"/>
    <property type="evidence" value="ECO:0007669"/>
    <property type="project" value="TreeGrafter"/>
</dbReference>
<organism evidence="7 8">
    <name type="scientific">Chlamydomonas incerta</name>
    <dbReference type="NCBI Taxonomy" id="51695"/>
    <lineage>
        <taxon>Eukaryota</taxon>
        <taxon>Viridiplantae</taxon>
        <taxon>Chlorophyta</taxon>
        <taxon>core chlorophytes</taxon>
        <taxon>Chlorophyceae</taxon>
        <taxon>CS clade</taxon>
        <taxon>Chlamydomonadales</taxon>
        <taxon>Chlamydomonadaceae</taxon>
        <taxon>Chlamydomonas</taxon>
    </lineage>
</organism>
<dbReference type="EMBL" id="JAEHOC010000060">
    <property type="protein sequence ID" value="KAG2424893.1"/>
    <property type="molecule type" value="Genomic_DNA"/>
</dbReference>
<reference evidence="7" key="1">
    <citation type="journal article" date="2020" name="bioRxiv">
        <title>Comparative genomics of Chlamydomonas.</title>
        <authorList>
            <person name="Craig R.J."/>
            <person name="Hasan A.R."/>
            <person name="Ness R.W."/>
            <person name="Keightley P.D."/>
        </authorList>
    </citation>
    <scope>NUCLEOTIDE SEQUENCE</scope>
    <source>
        <strain evidence="7">SAG 7.73</strain>
    </source>
</reference>
<dbReference type="InterPro" id="IPR013083">
    <property type="entry name" value="Znf_RING/FYVE/PHD"/>
</dbReference>
<keyword evidence="5" id="KW-0472">Membrane</keyword>
<keyword evidence="5" id="KW-0812">Transmembrane</keyword>
<protein>
    <recommendedName>
        <fullName evidence="6">Helicase ATP-binding domain-containing protein</fullName>
    </recommendedName>
</protein>
<dbReference type="Pfam" id="PF19063">
    <property type="entry name" value="DUF5759"/>
    <property type="match status" value="1"/>
</dbReference>
<keyword evidence="3" id="KW-0067">ATP-binding</keyword>
<evidence type="ECO:0000256" key="3">
    <source>
        <dbReference type="ARBA" id="ARBA00022840"/>
    </source>
</evidence>
<dbReference type="AlphaFoldDB" id="A0A835SK09"/>
<dbReference type="InterPro" id="IPR027417">
    <property type="entry name" value="P-loop_NTPase"/>
</dbReference>
<dbReference type="OrthoDB" id="8062037at2759"/>
<dbReference type="SUPFAM" id="SSF52540">
    <property type="entry name" value="P-loop containing nucleoside triphosphate hydrolases"/>
    <property type="match status" value="1"/>
</dbReference>
<feature type="region of interest" description="Disordered" evidence="4">
    <location>
        <begin position="778"/>
        <end position="800"/>
    </location>
</feature>
<evidence type="ECO:0000256" key="5">
    <source>
        <dbReference type="SAM" id="Phobius"/>
    </source>
</evidence>
<dbReference type="InterPro" id="IPR043977">
    <property type="entry name" value="DUF5759"/>
</dbReference>
<keyword evidence="2" id="KW-0378">Hydrolase</keyword>
<evidence type="ECO:0000256" key="1">
    <source>
        <dbReference type="ARBA" id="ARBA00022741"/>
    </source>
</evidence>
<dbReference type="SMART" id="SM00487">
    <property type="entry name" value="DEXDc"/>
    <property type="match status" value="1"/>
</dbReference>
<keyword evidence="8" id="KW-1185">Reference proteome</keyword>
<dbReference type="Proteomes" id="UP000650467">
    <property type="component" value="Unassembled WGS sequence"/>
</dbReference>
<feature type="domain" description="Helicase ATP-binding" evidence="6">
    <location>
        <begin position="373"/>
        <end position="599"/>
    </location>
</feature>
<dbReference type="PANTHER" id="PTHR45626">
    <property type="entry name" value="TRANSCRIPTION TERMINATION FACTOR 2-RELATED"/>
    <property type="match status" value="1"/>
</dbReference>
<evidence type="ECO:0000313" key="8">
    <source>
        <dbReference type="Proteomes" id="UP000650467"/>
    </source>
</evidence>
<evidence type="ECO:0000313" key="7">
    <source>
        <dbReference type="EMBL" id="KAG2424893.1"/>
    </source>
</evidence>